<reference evidence="2 3" key="1">
    <citation type="journal article" date="2018" name="ACS Chem. Biol.">
        <title>Ketoreductase domain dysfunction expands chemodiversity: malyngamide biosynthesis in the cyanobacterium Okeania hirsuta.</title>
        <authorList>
            <person name="Moss N.A."/>
            <person name="Leao T."/>
            <person name="Rankin M."/>
            <person name="McCullough T.M."/>
            <person name="Qu P."/>
            <person name="Korobeynikov A."/>
            <person name="Smith J.L."/>
            <person name="Gerwick L."/>
            <person name="Gerwick W.H."/>
        </authorList>
    </citation>
    <scope>NUCLEOTIDE SEQUENCE [LARGE SCALE GENOMIC DNA]</scope>
    <source>
        <strain evidence="2 3">PAB10Feb10-1</strain>
    </source>
</reference>
<dbReference type="Pfam" id="PF10861">
    <property type="entry name" value="DUF2784"/>
    <property type="match status" value="1"/>
</dbReference>
<dbReference type="Proteomes" id="UP000269154">
    <property type="component" value="Unassembled WGS sequence"/>
</dbReference>
<sequence length="126" mass="14928">MNELSLDKKLIVFLLKILHTSVLIFTLTGWLLPNKLLLIYLVWIPLMVIQWQLNQETCILTNLENYLLGETNKQKSEQQGQFVKSLFLNLCGFVPADNFLKYLIYFTIFSCWSIGGYKFYLYYYGY</sequence>
<protein>
    <submittedName>
        <fullName evidence="2">DUF2784 family protein</fullName>
    </submittedName>
</protein>
<name>A0A3N6NYK8_9CYAN</name>
<keyword evidence="1" id="KW-1133">Transmembrane helix</keyword>
<keyword evidence="3" id="KW-1185">Reference proteome</keyword>
<evidence type="ECO:0000313" key="3">
    <source>
        <dbReference type="Proteomes" id="UP000269154"/>
    </source>
</evidence>
<dbReference type="InterPro" id="IPR021218">
    <property type="entry name" value="DUF2784"/>
</dbReference>
<dbReference type="RefSeq" id="WP_124145390.1">
    <property type="nucleotide sequence ID" value="NZ_CAWOKI010000082.1"/>
</dbReference>
<dbReference type="EMBL" id="RCBY01000021">
    <property type="protein sequence ID" value="RQH50922.1"/>
    <property type="molecule type" value="Genomic_DNA"/>
</dbReference>
<keyword evidence="1" id="KW-0812">Transmembrane</keyword>
<organism evidence="2 3">
    <name type="scientific">Okeania hirsuta</name>
    <dbReference type="NCBI Taxonomy" id="1458930"/>
    <lineage>
        <taxon>Bacteria</taxon>
        <taxon>Bacillati</taxon>
        <taxon>Cyanobacteriota</taxon>
        <taxon>Cyanophyceae</taxon>
        <taxon>Oscillatoriophycideae</taxon>
        <taxon>Oscillatoriales</taxon>
        <taxon>Microcoleaceae</taxon>
        <taxon>Okeania</taxon>
    </lineage>
</organism>
<dbReference type="AlphaFoldDB" id="A0A3N6NYK8"/>
<comment type="caution">
    <text evidence="2">The sequence shown here is derived from an EMBL/GenBank/DDBJ whole genome shotgun (WGS) entry which is preliminary data.</text>
</comment>
<gene>
    <name evidence="2" type="ORF">D5R40_06030</name>
</gene>
<evidence type="ECO:0000256" key="1">
    <source>
        <dbReference type="SAM" id="Phobius"/>
    </source>
</evidence>
<evidence type="ECO:0000313" key="2">
    <source>
        <dbReference type="EMBL" id="RQH50922.1"/>
    </source>
</evidence>
<feature type="transmembrane region" description="Helical" evidence="1">
    <location>
        <begin position="37"/>
        <end position="53"/>
    </location>
</feature>
<keyword evidence="1" id="KW-0472">Membrane</keyword>
<accession>A0A3N6NYK8</accession>
<dbReference type="OrthoDB" id="459364at2"/>
<feature type="transmembrane region" description="Helical" evidence="1">
    <location>
        <begin position="12"/>
        <end position="31"/>
    </location>
</feature>
<proteinExistence type="predicted"/>
<feature type="transmembrane region" description="Helical" evidence="1">
    <location>
        <begin position="102"/>
        <end position="123"/>
    </location>
</feature>